<feature type="transmembrane region" description="Helical" evidence="8">
    <location>
        <begin position="421"/>
        <end position="442"/>
    </location>
</feature>
<dbReference type="HOGENOM" id="CLU_496234_0_0_1"/>
<keyword evidence="6 8" id="KW-1133">Transmembrane helix</keyword>
<dbReference type="PANTHER" id="PTHR43057:SF1">
    <property type="entry name" value="ARSENICAL-RESISTANCE PROTEIN 3"/>
    <property type="match status" value="1"/>
</dbReference>
<dbReference type="AlphaFoldDB" id="L8WQK9"/>
<name>L8WQK9_THACA</name>
<dbReference type="InterPro" id="IPR001763">
    <property type="entry name" value="Rhodanese-like_dom"/>
</dbReference>
<dbReference type="GO" id="GO:0015104">
    <property type="term" value="F:antimonite transmembrane transporter activity"/>
    <property type="evidence" value="ECO:0007669"/>
    <property type="project" value="TreeGrafter"/>
</dbReference>
<dbReference type="Gene3D" id="3.40.250.10">
    <property type="entry name" value="Rhodanese-like domain"/>
    <property type="match status" value="1"/>
</dbReference>
<evidence type="ECO:0000313" key="10">
    <source>
        <dbReference type="EMBL" id="ELU39058.1"/>
    </source>
</evidence>
<keyword evidence="3" id="KW-0813">Transport</keyword>
<dbReference type="GO" id="GO:0005886">
    <property type="term" value="C:plasma membrane"/>
    <property type="evidence" value="ECO:0007669"/>
    <property type="project" value="UniProtKB-SubCell"/>
</dbReference>
<feature type="transmembrane region" description="Helical" evidence="8">
    <location>
        <begin position="315"/>
        <end position="342"/>
    </location>
</feature>
<feature type="domain" description="Rhodanese" evidence="9">
    <location>
        <begin position="36"/>
        <end position="136"/>
    </location>
</feature>
<dbReference type="EMBL" id="AFRT01001943">
    <property type="protein sequence ID" value="ELU39058.1"/>
    <property type="molecule type" value="Genomic_DNA"/>
</dbReference>
<comment type="caution">
    <text evidence="10">The sequence shown here is derived from an EMBL/GenBank/DDBJ whole genome shotgun (WGS) entry which is preliminary data.</text>
</comment>
<organism evidence="10 11">
    <name type="scientific">Thanatephorus cucumeris (strain AG1-IA)</name>
    <name type="common">Rice sheath blight fungus</name>
    <name type="synonym">Rhizoctonia solani</name>
    <dbReference type="NCBI Taxonomy" id="983506"/>
    <lineage>
        <taxon>Eukaryota</taxon>
        <taxon>Fungi</taxon>
        <taxon>Dikarya</taxon>
        <taxon>Basidiomycota</taxon>
        <taxon>Agaricomycotina</taxon>
        <taxon>Agaricomycetes</taxon>
        <taxon>Cantharellales</taxon>
        <taxon>Ceratobasidiaceae</taxon>
        <taxon>Rhizoctonia</taxon>
        <taxon>Rhizoctonia solani AG-1</taxon>
    </lineage>
</organism>
<reference evidence="10 11" key="1">
    <citation type="journal article" date="2013" name="Nat. Commun.">
        <title>The evolution and pathogenic mechanisms of the rice sheath blight pathogen.</title>
        <authorList>
            <person name="Zheng A."/>
            <person name="Lin R."/>
            <person name="Xu L."/>
            <person name="Qin P."/>
            <person name="Tang C."/>
            <person name="Ai P."/>
            <person name="Zhang D."/>
            <person name="Liu Y."/>
            <person name="Sun Z."/>
            <person name="Feng H."/>
            <person name="Wang Y."/>
            <person name="Chen Y."/>
            <person name="Liang X."/>
            <person name="Fu R."/>
            <person name="Li Q."/>
            <person name="Zhang J."/>
            <person name="Yu X."/>
            <person name="Xie Z."/>
            <person name="Ding L."/>
            <person name="Guan P."/>
            <person name="Tang J."/>
            <person name="Liang Y."/>
            <person name="Wang S."/>
            <person name="Deng Q."/>
            <person name="Li S."/>
            <person name="Zhu J."/>
            <person name="Wang L."/>
            <person name="Liu H."/>
            <person name="Li P."/>
        </authorList>
    </citation>
    <scope>NUCLEOTIDE SEQUENCE [LARGE SCALE GENOMIC DNA]</scope>
    <source>
        <strain evidence="11">AG-1 IA</strain>
    </source>
</reference>
<keyword evidence="7 8" id="KW-0472">Membrane</keyword>
<dbReference type="InterPro" id="IPR002657">
    <property type="entry name" value="BilAc:Na_symport/Acr3"/>
</dbReference>
<keyword evidence="11" id="KW-1185">Reference proteome</keyword>
<dbReference type="InterPro" id="IPR036873">
    <property type="entry name" value="Rhodanese-like_dom_sf"/>
</dbReference>
<dbReference type="InterPro" id="IPR038770">
    <property type="entry name" value="Na+/solute_symporter_sf"/>
</dbReference>
<feature type="transmembrane region" description="Helical" evidence="8">
    <location>
        <begin position="379"/>
        <end position="401"/>
    </location>
</feature>
<feature type="transmembrane region" description="Helical" evidence="8">
    <location>
        <begin position="284"/>
        <end position="303"/>
    </location>
</feature>
<evidence type="ECO:0000256" key="4">
    <source>
        <dbReference type="ARBA" id="ARBA00022475"/>
    </source>
</evidence>
<dbReference type="OrthoDB" id="187348at2759"/>
<comment type="similarity">
    <text evidence="2">Belongs to the arsenical resistance-3 (ACR3) (TC 2.A.59) family.</text>
</comment>
<dbReference type="Gene3D" id="1.20.1530.20">
    <property type="match status" value="1"/>
</dbReference>
<dbReference type="PROSITE" id="PS50206">
    <property type="entry name" value="RHODANESE_3"/>
    <property type="match status" value="1"/>
</dbReference>
<proteinExistence type="inferred from homology"/>
<evidence type="ECO:0000256" key="3">
    <source>
        <dbReference type="ARBA" id="ARBA00022448"/>
    </source>
</evidence>
<evidence type="ECO:0000256" key="8">
    <source>
        <dbReference type="SAM" id="Phobius"/>
    </source>
</evidence>
<dbReference type="STRING" id="983506.L8WQK9"/>
<sequence length="549" mass="60463">MAESINQWYNAYPTPSFNTPRINAEKLAETMANKVPGVDYVVVDVRRNDFENVFIKGAVNLPAQSFYPTLSTLTTVLSKIPDVIFHCNSCTETGRGPRVAGWYADQLKLLGITTSKPWVLDGGIKKFGTLYSDNDKLQNCRIDRSASGISPWTSWLSTTMNPHKSPRVADDNVKEMAELDPPLFRQSCANCDFCDGLRDMDTGDKQMPTEDSRLSATGLFKSLSFLDRYLAVFILLAMITGVLIGVYKVSRPMFSSLGYAQRLFKQEEAVQRAFSGASWQGTSIPILLGLLIMMWPVLTKVQYERLPAIFNRRDIWVHIGISLVLNWLIAPLIMLGLAWATLPEPGLERERKGVILVGVARCIAMVLIWNGLACGDPEYCAILVCVNSLLQVVLFSPYALLFLNVLGGGHTSALHLDYRHTAASVGIYLGIPLAAGVVTRFATKHTLSRSGFDRYTIVVLFAFQTGASHRPKHRLGIPNFCPACPGSNNFELAIAVAIASFGTESPEALAATIGPLVEVPVLLALTYVALWLRKRLEWDEKGPGEISLA</sequence>
<accession>L8WQK9</accession>
<feature type="transmembrane region" description="Helical" evidence="8">
    <location>
        <begin position="229"/>
        <end position="247"/>
    </location>
</feature>
<dbReference type="GO" id="GO:0015297">
    <property type="term" value="F:antiporter activity"/>
    <property type="evidence" value="ECO:0007669"/>
    <property type="project" value="InterPro"/>
</dbReference>
<evidence type="ECO:0000259" key="9">
    <source>
        <dbReference type="PROSITE" id="PS50206"/>
    </source>
</evidence>
<evidence type="ECO:0000256" key="6">
    <source>
        <dbReference type="ARBA" id="ARBA00022989"/>
    </source>
</evidence>
<dbReference type="Proteomes" id="UP000011668">
    <property type="component" value="Unassembled WGS sequence"/>
</dbReference>
<comment type="subcellular location">
    <subcellularLocation>
        <location evidence="1">Cell membrane</location>
        <topology evidence="1">Multi-pass membrane protein</topology>
    </subcellularLocation>
</comment>
<keyword evidence="5 8" id="KW-0812">Transmembrane</keyword>
<evidence type="ECO:0000313" key="11">
    <source>
        <dbReference type="Proteomes" id="UP000011668"/>
    </source>
</evidence>
<dbReference type="Pfam" id="PF01758">
    <property type="entry name" value="SBF"/>
    <property type="match status" value="1"/>
</dbReference>
<keyword evidence="4" id="KW-1003">Cell membrane</keyword>
<dbReference type="PANTHER" id="PTHR43057">
    <property type="entry name" value="ARSENITE EFFLUX TRANSPORTER"/>
    <property type="match status" value="1"/>
</dbReference>
<dbReference type="SUPFAM" id="SSF52821">
    <property type="entry name" value="Rhodanese/Cell cycle control phosphatase"/>
    <property type="match status" value="1"/>
</dbReference>
<dbReference type="GO" id="GO:0015105">
    <property type="term" value="F:arsenite transmembrane transporter activity"/>
    <property type="evidence" value="ECO:0007669"/>
    <property type="project" value="TreeGrafter"/>
</dbReference>
<dbReference type="InterPro" id="IPR004706">
    <property type="entry name" value="Arsenical-R_Acr3"/>
</dbReference>
<gene>
    <name evidence="10" type="ORF">AG1IA_06920</name>
</gene>
<evidence type="ECO:0000256" key="7">
    <source>
        <dbReference type="ARBA" id="ARBA00023136"/>
    </source>
</evidence>
<dbReference type="Pfam" id="PF00581">
    <property type="entry name" value="Rhodanese"/>
    <property type="match status" value="1"/>
</dbReference>
<feature type="transmembrane region" description="Helical" evidence="8">
    <location>
        <begin position="508"/>
        <end position="532"/>
    </location>
</feature>
<evidence type="ECO:0000256" key="5">
    <source>
        <dbReference type="ARBA" id="ARBA00022692"/>
    </source>
</evidence>
<evidence type="ECO:0000256" key="1">
    <source>
        <dbReference type="ARBA" id="ARBA00004651"/>
    </source>
</evidence>
<evidence type="ECO:0000256" key="2">
    <source>
        <dbReference type="ARBA" id="ARBA00010110"/>
    </source>
</evidence>
<protein>
    <submittedName>
        <fullName evidence="10">Arsenite transporter</fullName>
    </submittedName>
</protein>
<feature type="transmembrane region" description="Helical" evidence="8">
    <location>
        <begin position="354"/>
        <end position="372"/>
    </location>
</feature>
<dbReference type="SMART" id="SM00450">
    <property type="entry name" value="RHOD"/>
    <property type="match status" value="1"/>
</dbReference>